<feature type="chain" id="PRO_5045440847" evidence="6">
    <location>
        <begin position="26"/>
        <end position="607"/>
    </location>
</feature>
<dbReference type="Pfam" id="PF00746">
    <property type="entry name" value="Gram_pos_anchor"/>
    <property type="match status" value="1"/>
</dbReference>
<keyword evidence="5" id="KW-0812">Transmembrane</keyword>
<dbReference type="InterPro" id="IPR013783">
    <property type="entry name" value="Ig-like_fold"/>
</dbReference>
<feature type="domain" description="Gram-positive cocci surface proteins LPxTG" evidence="7">
    <location>
        <begin position="560"/>
        <end position="602"/>
    </location>
</feature>
<evidence type="ECO:0000256" key="2">
    <source>
        <dbReference type="ARBA" id="ARBA00022525"/>
    </source>
</evidence>
<organism evidence="9 10">
    <name type="scientific">Dorea hominis</name>
    <dbReference type="NCBI Taxonomy" id="2763040"/>
    <lineage>
        <taxon>Bacteria</taxon>
        <taxon>Bacillati</taxon>
        <taxon>Bacillota</taxon>
        <taxon>Clostridia</taxon>
        <taxon>Lachnospirales</taxon>
        <taxon>Lachnospiraceae</taxon>
        <taxon>Dorea</taxon>
    </lineage>
</organism>
<evidence type="ECO:0000256" key="6">
    <source>
        <dbReference type="SAM" id="SignalP"/>
    </source>
</evidence>
<protein>
    <submittedName>
        <fullName evidence="9">SpaH/EbpB family LPXTG-anchored major pilin</fullName>
    </submittedName>
</protein>
<evidence type="ECO:0000256" key="3">
    <source>
        <dbReference type="ARBA" id="ARBA00022729"/>
    </source>
</evidence>
<dbReference type="InterPro" id="IPR019931">
    <property type="entry name" value="LPXTG_anchor"/>
</dbReference>
<evidence type="ECO:0000313" key="10">
    <source>
        <dbReference type="Proteomes" id="UP000647235"/>
    </source>
</evidence>
<dbReference type="RefSeq" id="WP_186855298.1">
    <property type="nucleotide sequence ID" value="NZ_JACOOY010000002.1"/>
</dbReference>
<proteinExistence type="predicted"/>
<dbReference type="NCBIfam" id="TIGR04226">
    <property type="entry name" value="RrgB_K2N_iso_D2"/>
    <property type="match status" value="1"/>
</dbReference>
<dbReference type="Pfam" id="PF17802">
    <property type="entry name" value="SpaA"/>
    <property type="match status" value="1"/>
</dbReference>
<dbReference type="EMBL" id="JACOOY010000002">
    <property type="protein sequence ID" value="MBC5663982.1"/>
    <property type="molecule type" value="Genomic_DNA"/>
</dbReference>
<feature type="transmembrane region" description="Helical" evidence="5">
    <location>
        <begin position="574"/>
        <end position="592"/>
    </location>
</feature>
<accession>A0ABR7ERL2</accession>
<evidence type="ECO:0000313" key="9">
    <source>
        <dbReference type="EMBL" id="MBC5663982.1"/>
    </source>
</evidence>
<sequence>MKKRRLSAFVIALALAVGSVFPAFAAEHIVDTSKKGSLTIYKYDITGAGKAGIQAGEPGNGRKDESVENKLKDYAMEGVEFTCLRVGDVDTYSKNGDVKLIYGIPDILEKILGLEKKAATETKDGTCYYTADQIQTAMRNALADNVTTKNRLEDYVKAGEKMTLTDTTGKTTKAGLELGLYLLVETKVPEDVTDTTDPWFVQLPMTDAGGESWFYDVTCYPKNQTGDPILDKKVKDRADGKSGYKDTVTASEGAALDYQFISKLPHITSTSTYLSKYTFKDTMAKGLRYGENAVLAFYDSAEKATTTNIDNVAGSGAVAVWTKDSGKFTQEYTKNEDESSQMLLGMTKEGLKEINENYSDKYLVVYYTATVRSEESVVTGDKGNPNDVTLEWRRTSDSYYDTQDDKALVYTYGIHLKKTFSDGKGDATQVQFVLQNQTDRYYVKANGTDGVYYVTGKEEERNKATDFTPAADGTLLIHGLEGDTYVLTETHSDQGYSLLKEPLQIVIHGTKGVVSSSAKGTESSVQVTAASATVDGTNAIMEKSSTDPASANALVKMEVQNAKGFSLPKTGGRGLYLLTIAGVILAGTGMMFTTGKRKKDEKTPCVK</sequence>
<comment type="caution">
    <text evidence="9">The sequence shown here is derived from an EMBL/GenBank/DDBJ whole genome shotgun (WGS) entry which is preliminary data.</text>
</comment>
<dbReference type="Gene3D" id="2.60.40.740">
    <property type="match status" value="1"/>
</dbReference>
<dbReference type="Gene3D" id="2.60.40.10">
    <property type="entry name" value="Immunoglobulins"/>
    <property type="match status" value="2"/>
</dbReference>
<keyword evidence="3 6" id="KW-0732">Signal</keyword>
<dbReference type="InterPro" id="IPR041033">
    <property type="entry name" value="SpaA_PFL_dom_1"/>
</dbReference>
<evidence type="ECO:0000256" key="5">
    <source>
        <dbReference type="SAM" id="Phobius"/>
    </source>
</evidence>
<reference evidence="9 10" key="1">
    <citation type="submission" date="2020-08" db="EMBL/GenBank/DDBJ databases">
        <title>Genome public.</title>
        <authorList>
            <person name="Liu C."/>
            <person name="Sun Q."/>
        </authorList>
    </citation>
    <scope>NUCLEOTIDE SEQUENCE [LARGE SCALE GENOMIC DNA]</scope>
    <source>
        <strain evidence="9 10">NSJ-36</strain>
    </source>
</reference>
<evidence type="ECO:0000259" key="7">
    <source>
        <dbReference type="Pfam" id="PF00746"/>
    </source>
</evidence>
<gene>
    <name evidence="9" type="ORF">H8S07_01605</name>
</gene>
<keyword evidence="2" id="KW-0964">Secreted</keyword>
<evidence type="ECO:0000259" key="8">
    <source>
        <dbReference type="Pfam" id="PF17802"/>
    </source>
</evidence>
<evidence type="ECO:0000256" key="4">
    <source>
        <dbReference type="ARBA" id="ARBA00023088"/>
    </source>
</evidence>
<keyword evidence="5" id="KW-0472">Membrane</keyword>
<feature type="signal peptide" evidence="6">
    <location>
        <begin position="1"/>
        <end position="25"/>
    </location>
</feature>
<dbReference type="InterPro" id="IPR048052">
    <property type="entry name" value="FM1-like"/>
</dbReference>
<keyword evidence="5" id="KW-1133">Transmembrane helix</keyword>
<dbReference type="NCBIfam" id="NF033902">
    <property type="entry name" value="iso_D2_wall_anc"/>
    <property type="match status" value="1"/>
</dbReference>
<dbReference type="InterPro" id="IPR026466">
    <property type="entry name" value="Fim_isopep_form_D2_dom"/>
</dbReference>
<dbReference type="Proteomes" id="UP000647235">
    <property type="component" value="Unassembled WGS sequence"/>
</dbReference>
<evidence type="ECO:0000256" key="1">
    <source>
        <dbReference type="ARBA" id="ARBA00022512"/>
    </source>
</evidence>
<feature type="domain" description="SpaA-like prealbumin fold" evidence="8">
    <location>
        <begin position="415"/>
        <end position="514"/>
    </location>
</feature>
<keyword evidence="4" id="KW-0572">Peptidoglycan-anchor</keyword>
<name>A0ABR7ERL2_9FIRM</name>
<keyword evidence="10" id="KW-1185">Reference proteome</keyword>
<dbReference type="NCBIfam" id="TIGR01167">
    <property type="entry name" value="LPXTG_anchor"/>
    <property type="match status" value="1"/>
</dbReference>
<keyword evidence="1" id="KW-0134">Cell wall</keyword>